<name>A0A8T2PRN4_9TELE</name>
<dbReference type="Proteomes" id="UP000824540">
    <property type="component" value="Unassembled WGS sequence"/>
</dbReference>
<evidence type="ECO:0000256" key="1">
    <source>
        <dbReference type="SAM" id="MobiDB-lite"/>
    </source>
</evidence>
<protein>
    <submittedName>
        <fullName evidence="2">Uncharacterized protein</fullName>
    </submittedName>
</protein>
<evidence type="ECO:0000313" key="3">
    <source>
        <dbReference type="Proteomes" id="UP000824540"/>
    </source>
</evidence>
<reference evidence="2" key="1">
    <citation type="thesis" date="2021" institute="BYU ScholarsArchive" country="Provo, UT, USA">
        <title>Applications of and Algorithms for Genome Assembly and Genomic Analyses with an Emphasis on Marine Teleosts.</title>
        <authorList>
            <person name="Pickett B.D."/>
        </authorList>
    </citation>
    <scope>NUCLEOTIDE SEQUENCE</scope>
    <source>
        <strain evidence="2">HI-2016</strain>
    </source>
</reference>
<proteinExistence type="predicted"/>
<comment type="caution">
    <text evidence="2">The sequence shown here is derived from an EMBL/GenBank/DDBJ whole genome shotgun (WGS) entry which is preliminary data.</text>
</comment>
<dbReference type="AlphaFoldDB" id="A0A8T2PRN4"/>
<gene>
    <name evidence="2" type="ORF">JZ751_012110</name>
</gene>
<feature type="non-terminal residue" evidence="2">
    <location>
        <position position="132"/>
    </location>
</feature>
<dbReference type="EMBL" id="JAFBMS010000003">
    <property type="protein sequence ID" value="KAG9353986.1"/>
    <property type="molecule type" value="Genomic_DNA"/>
</dbReference>
<organism evidence="2 3">
    <name type="scientific">Albula glossodonta</name>
    <name type="common">roundjaw bonefish</name>
    <dbReference type="NCBI Taxonomy" id="121402"/>
    <lineage>
        <taxon>Eukaryota</taxon>
        <taxon>Metazoa</taxon>
        <taxon>Chordata</taxon>
        <taxon>Craniata</taxon>
        <taxon>Vertebrata</taxon>
        <taxon>Euteleostomi</taxon>
        <taxon>Actinopterygii</taxon>
        <taxon>Neopterygii</taxon>
        <taxon>Teleostei</taxon>
        <taxon>Albuliformes</taxon>
        <taxon>Albulidae</taxon>
        <taxon>Albula</taxon>
    </lineage>
</organism>
<accession>A0A8T2PRN4</accession>
<feature type="region of interest" description="Disordered" evidence="1">
    <location>
        <begin position="1"/>
        <end position="20"/>
    </location>
</feature>
<sequence>DGDGCHVMSLSNSATRRKPAQARAQGDYSLEVHAWFILRKKARRSISVCVSAPHARTATALARQQHVVIASESATTASRGEISCRPRAVLQIRGNQGDSLQSHFLLFTLLFGLENRTNISTRIGDQRSRLLT</sequence>
<evidence type="ECO:0000313" key="2">
    <source>
        <dbReference type="EMBL" id="KAG9353986.1"/>
    </source>
</evidence>
<keyword evidence="3" id="KW-1185">Reference proteome</keyword>